<accession>B4I105</accession>
<evidence type="ECO:0000313" key="1">
    <source>
        <dbReference type="EMBL" id="EDW53186.1"/>
    </source>
</evidence>
<name>B4I105_DROSE</name>
<organism evidence="2">
    <name type="scientific">Drosophila sechellia</name>
    <name type="common">Fruit fly</name>
    <dbReference type="NCBI Taxonomy" id="7238"/>
    <lineage>
        <taxon>Eukaryota</taxon>
        <taxon>Metazoa</taxon>
        <taxon>Ecdysozoa</taxon>
        <taxon>Arthropoda</taxon>
        <taxon>Hexapoda</taxon>
        <taxon>Insecta</taxon>
        <taxon>Pterygota</taxon>
        <taxon>Neoptera</taxon>
        <taxon>Endopterygota</taxon>
        <taxon>Diptera</taxon>
        <taxon>Brachycera</taxon>
        <taxon>Muscomorpha</taxon>
        <taxon>Ephydroidea</taxon>
        <taxon>Drosophilidae</taxon>
        <taxon>Drosophila</taxon>
        <taxon>Sophophora</taxon>
    </lineage>
</organism>
<dbReference type="PhylomeDB" id="B4I105"/>
<gene>
    <name evidence="1" type="primary">Dsec\GM12696</name>
    <name evidence="1" type="ORF">Dsec_GM12696</name>
</gene>
<dbReference type="EMBL" id="CH480819">
    <property type="protein sequence ID" value="EDW53186.1"/>
    <property type="molecule type" value="Genomic_DNA"/>
</dbReference>
<dbReference type="HOGENOM" id="CLU_181748_0_0_1"/>
<protein>
    <submittedName>
        <fullName evidence="1">GM12696</fullName>
    </submittedName>
</protein>
<keyword evidence="2" id="KW-1185">Reference proteome</keyword>
<dbReference type="Proteomes" id="UP000001292">
    <property type="component" value="Unassembled WGS sequence"/>
</dbReference>
<dbReference type="AlphaFoldDB" id="B4I105"/>
<proteinExistence type="predicted"/>
<reference evidence="1 2" key="1">
    <citation type="journal article" date="2007" name="Nature">
        <title>Evolution of genes and genomes on the Drosophila phylogeny.</title>
        <authorList>
            <consortium name="Drosophila 12 Genomes Consortium"/>
            <person name="Clark A.G."/>
            <person name="Eisen M.B."/>
            <person name="Smith D.R."/>
            <person name="Bergman C.M."/>
            <person name="Oliver B."/>
            <person name="Markow T.A."/>
            <person name="Kaufman T.C."/>
            <person name="Kellis M."/>
            <person name="Gelbart W."/>
            <person name="Iyer V.N."/>
            <person name="Pollard D.A."/>
            <person name="Sackton T.B."/>
            <person name="Larracuente A.M."/>
            <person name="Singh N.D."/>
            <person name="Abad J.P."/>
            <person name="Abt D.N."/>
            <person name="Adryan B."/>
            <person name="Aguade M."/>
            <person name="Akashi H."/>
            <person name="Anderson W.W."/>
            <person name="Aquadro C.F."/>
            <person name="Ardell D.H."/>
            <person name="Arguello R."/>
            <person name="Artieri C.G."/>
            <person name="Barbash D.A."/>
            <person name="Barker D."/>
            <person name="Barsanti P."/>
            <person name="Batterham P."/>
            <person name="Batzoglou S."/>
            <person name="Begun D."/>
            <person name="Bhutkar A."/>
            <person name="Blanco E."/>
            <person name="Bosak S.A."/>
            <person name="Bradley R.K."/>
            <person name="Brand A.D."/>
            <person name="Brent M.R."/>
            <person name="Brooks A.N."/>
            <person name="Brown R.H."/>
            <person name="Butlin R.K."/>
            <person name="Caggese C."/>
            <person name="Calvi B.R."/>
            <person name="Bernardo de Carvalho A."/>
            <person name="Caspi A."/>
            <person name="Castrezana S."/>
            <person name="Celniker S.E."/>
            <person name="Chang J.L."/>
            <person name="Chapple C."/>
            <person name="Chatterji S."/>
            <person name="Chinwalla A."/>
            <person name="Civetta A."/>
            <person name="Clifton S.W."/>
            <person name="Comeron J.M."/>
            <person name="Costello J.C."/>
            <person name="Coyne J.A."/>
            <person name="Daub J."/>
            <person name="David R.G."/>
            <person name="Delcher A.L."/>
            <person name="Delehaunty K."/>
            <person name="Do C.B."/>
            <person name="Ebling H."/>
            <person name="Edwards K."/>
            <person name="Eickbush T."/>
            <person name="Evans J.D."/>
            <person name="Filipski A."/>
            <person name="Findeiss S."/>
            <person name="Freyhult E."/>
            <person name="Fulton L."/>
            <person name="Fulton R."/>
            <person name="Garcia A.C."/>
            <person name="Gardiner A."/>
            <person name="Garfield D.A."/>
            <person name="Garvin B.E."/>
            <person name="Gibson G."/>
            <person name="Gilbert D."/>
            <person name="Gnerre S."/>
            <person name="Godfrey J."/>
            <person name="Good R."/>
            <person name="Gotea V."/>
            <person name="Gravely B."/>
            <person name="Greenberg A.J."/>
            <person name="Griffiths-Jones S."/>
            <person name="Gross S."/>
            <person name="Guigo R."/>
            <person name="Gustafson E.A."/>
            <person name="Haerty W."/>
            <person name="Hahn M.W."/>
            <person name="Halligan D.L."/>
            <person name="Halpern A.L."/>
            <person name="Halter G.M."/>
            <person name="Han M.V."/>
            <person name="Heger A."/>
            <person name="Hillier L."/>
            <person name="Hinrichs A.S."/>
            <person name="Holmes I."/>
            <person name="Hoskins R.A."/>
            <person name="Hubisz M.J."/>
            <person name="Hultmark D."/>
            <person name="Huntley M.A."/>
            <person name="Jaffe D.B."/>
            <person name="Jagadeeshan S."/>
            <person name="Jeck W.R."/>
            <person name="Johnson J."/>
            <person name="Jones C.D."/>
            <person name="Jordan W.C."/>
            <person name="Karpen G.H."/>
            <person name="Kataoka E."/>
            <person name="Keightley P.D."/>
            <person name="Kheradpour P."/>
            <person name="Kirkness E.F."/>
            <person name="Koerich L.B."/>
            <person name="Kristiansen K."/>
            <person name="Kudrna D."/>
            <person name="Kulathinal R.J."/>
            <person name="Kumar S."/>
            <person name="Kwok R."/>
            <person name="Lander E."/>
            <person name="Langley C.H."/>
            <person name="Lapoint R."/>
            <person name="Lazzaro B.P."/>
            <person name="Lee S.J."/>
            <person name="Levesque L."/>
            <person name="Li R."/>
            <person name="Lin C.F."/>
            <person name="Lin M.F."/>
            <person name="Lindblad-Toh K."/>
            <person name="Llopart A."/>
            <person name="Long M."/>
            <person name="Low L."/>
            <person name="Lozovsky E."/>
            <person name="Lu J."/>
            <person name="Luo M."/>
            <person name="Machado C.A."/>
            <person name="Makalowski W."/>
            <person name="Marzo M."/>
            <person name="Matsuda M."/>
            <person name="Matzkin L."/>
            <person name="McAllister B."/>
            <person name="McBride C.S."/>
            <person name="McKernan B."/>
            <person name="McKernan K."/>
            <person name="Mendez-Lago M."/>
            <person name="Minx P."/>
            <person name="Mollenhauer M.U."/>
            <person name="Montooth K."/>
            <person name="Mount S.M."/>
            <person name="Mu X."/>
            <person name="Myers E."/>
            <person name="Negre B."/>
            <person name="Newfeld S."/>
            <person name="Nielsen R."/>
            <person name="Noor M.A."/>
            <person name="O'Grady P."/>
            <person name="Pachter L."/>
            <person name="Papaceit M."/>
            <person name="Parisi M.J."/>
            <person name="Parisi M."/>
            <person name="Parts L."/>
            <person name="Pedersen J.S."/>
            <person name="Pesole G."/>
            <person name="Phillippy A.M."/>
            <person name="Ponting C.P."/>
            <person name="Pop M."/>
            <person name="Porcelli D."/>
            <person name="Powell J.R."/>
            <person name="Prohaska S."/>
            <person name="Pruitt K."/>
            <person name="Puig M."/>
            <person name="Quesneville H."/>
            <person name="Ram K.R."/>
            <person name="Rand D."/>
            <person name="Rasmussen M.D."/>
            <person name="Reed L.K."/>
            <person name="Reenan R."/>
            <person name="Reily A."/>
            <person name="Remington K.A."/>
            <person name="Rieger T.T."/>
            <person name="Ritchie M.G."/>
            <person name="Robin C."/>
            <person name="Rogers Y.H."/>
            <person name="Rohde C."/>
            <person name="Rozas J."/>
            <person name="Rubenfield M.J."/>
            <person name="Ruiz A."/>
            <person name="Russo S."/>
            <person name="Salzberg S.L."/>
            <person name="Sanchez-Gracia A."/>
            <person name="Saranga D.J."/>
            <person name="Sato H."/>
            <person name="Schaeffer S.W."/>
            <person name="Schatz M.C."/>
            <person name="Schlenke T."/>
            <person name="Schwartz R."/>
            <person name="Segarra C."/>
            <person name="Singh R.S."/>
            <person name="Sirot L."/>
            <person name="Sirota M."/>
            <person name="Sisneros N.B."/>
            <person name="Smith C.D."/>
            <person name="Smith T.F."/>
            <person name="Spieth J."/>
            <person name="Stage D.E."/>
            <person name="Stark A."/>
            <person name="Stephan W."/>
            <person name="Strausberg R.L."/>
            <person name="Strempel S."/>
            <person name="Sturgill D."/>
            <person name="Sutton G."/>
            <person name="Sutton G.G."/>
            <person name="Tao W."/>
            <person name="Teichmann S."/>
            <person name="Tobari Y.N."/>
            <person name="Tomimura Y."/>
            <person name="Tsolas J.M."/>
            <person name="Valente V.L."/>
            <person name="Venter E."/>
            <person name="Venter J.C."/>
            <person name="Vicario S."/>
            <person name="Vieira F.G."/>
            <person name="Vilella A.J."/>
            <person name="Villasante A."/>
            <person name="Walenz B."/>
            <person name="Wang J."/>
            <person name="Wasserman M."/>
            <person name="Watts T."/>
            <person name="Wilson D."/>
            <person name="Wilson R.K."/>
            <person name="Wing R.A."/>
            <person name="Wolfner M.F."/>
            <person name="Wong A."/>
            <person name="Wong G.K."/>
            <person name="Wu C.I."/>
            <person name="Wu G."/>
            <person name="Yamamoto D."/>
            <person name="Yang H.P."/>
            <person name="Yang S.P."/>
            <person name="Yorke J.A."/>
            <person name="Yoshida K."/>
            <person name="Zdobnov E."/>
            <person name="Zhang P."/>
            <person name="Zhang Y."/>
            <person name="Zimin A.V."/>
            <person name="Baldwin J."/>
            <person name="Abdouelleil A."/>
            <person name="Abdulkadir J."/>
            <person name="Abebe A."/>
            <person name="Abera B."/>
            <person name="Abreu J."/>
            <person name="Acer S.C."/>
            <person name="Aftuck L."/>
            <person name="Alexander A."/>
            <person name="An P."/>
            <person name="Anderson E."/>
            <person name="Anderson S."/>
            <person name="Arachi H."/>
            <person name="Azer M."/>
            <person name="Bachantsang P."/>
            <person name="Barry A."/>
            <person name="Bayul T."/>
            <person name="Berlin A."/>
            <person name="Bessette D."/>
            <person name="Bloom T."/>
            <person name="Blye J."/>
            <person name="Boguslavskiy L."/>
            <person name="Bonnet C."/>
            <person name="Boukhgalter B."/>
            <person name="Bourzgui I."/>
            <person name="Brown A."/>
            <person name="Cahill P."/>
            <person name="Channer S."/>
            <person name="Cheshatsang Y."/>
            <person name="Chuda L."/>
            <person name="Citroen M."/>
            <person name="Collymore A."/>
            <person name="Cooke P."/>
            <person name="Costello M."/>
            <person name="D'Aco K."/>
            <person name="Daza R."/>
            <person name="De Haan G."/>
            <person name="DeGray S."/>
            <person name="DeMaso C."/>
            <person name="Dhargay N."/>
            <person name="Dooley K."/>
            <person name="Dooley E."/>
            <person name="Doricent M."/>
            <person name="Dorje P."/>
            <person name="Dorjee K."/>
            <person name="Dupes A."/>
            <person name="Elong R."/>
            <person name="Falk J."/>
            <person name="Farina A."/>
            <person name="Faro S."/>
            <person name="Ferguson D."/>
            <person name="Fisher S."/>
            <person name="Foley C.D."/>
            <person name="Franke A."/>
            <person name="Friedrich D."/>
            <person name="Gadbois L."/>
            <person name="Gearin G."/>
            <person name="Gearin C.R."/>
            <person name="Giannoukos G."/>
            <person name="Goode T."/>
            <person name="Graham J."/>
            <person name="Grandbois E."/>
            <person name="Grewal S."/>
            <person name="Gyaltsen K."/>
            <person name="Hafez N."/>
            <person name="Hagos B."/>
            <person name="Hall J."/>
            <person name="Henson C."/>
            <person name="Hollinger A."/>
            <person name="Honan T."/>
            <person name="Huard M.D."/>
            <person name="Hughes L."/>
            <person name="Hurhula B."/>
            <person name="Husby M.E."/>
            <person name="Kamat A."/>
            <person name="Kanga B."/>
            <person name="Kashin S."/>
            <person name="Khazanovich D."/>
            <person name="Kisner P."/>
            <person name="Lance K."/>
            <person name="Lara M."/>
            <person name="Lee W."/>
            <person name="Lennon N."/>
            <person name="Letendre F."/>
            <person name="LeVine R."/>
            <person name="Lipovsky A."/>
            <person name="Liu X."/>
            <person name="Liu J."/>
            <person name="Liu S."/>
            <person name="Lokyitsang T."/>
            <person name="Lokyitsang Y."/>
            <person name="Lubonja R."/>
            <person name="Lui A."/>
            <person name="MacDonald P."/>
            <person name="Magnisalis V."/>
            <person name="Maru K."/>
            <person name="Matthews C."/>
            <person name="McCusker W."/>
            <person name="McDonough S."/>
            <person name="Mehta T."/>
            <person name="Meldrim J."/>
            <person name="Meneus L."/>
            <person name="Mihai O."/>
            <person name="Mihalev A."/>
            <person name="Mihova T."/>
            <person name="Mittelman R."/>
            <person name="Mlenga V."/>
            <person name="Montmayeur A."/>
            <person name="Mulrain L."/>
            <person name="Navidi A."/>
            <person name="Naylor J."/>
            <person name="Negash T."/>
            <person name="Nguyen T."/>
            <person name="Nguyen N."/>
            <person name="Nicol R."/>
            <person name="Norbu C."/>
            <person name="Norbu N."/>
            <person name="Novod N."/>
            <person name="O'Neill B."/>
            <person name="Osman S."/>
            <person name="Markiewicz E."/>
            <person name="Oyono O.L."/>
            <person name="Patti C."/>
            <person name="Phunkhang P."/>
            <person name="Pierre F."/>
            <person name="Priest M."/>
            <person name="Raghuraman S."/>
            <person name="Rege F."/>
            <person name="Reyes R."/>
            <person name="Rise C."/>
            <person name="Rogov P."/>
            <person name="Ross K."/>
            <person name="Ryan E."/>
            <person name="Settipalli S."/>
            <person name="Shea T."/>
            <person name="Sherpa N."/>
            <person name="Shi L."/>
            <person name="Shih D."/>
            <person name="Sparrow T."/>
            <person name="Spaulding J."/>
            <person name="Stalker J."/>
            <person name="Stange-Thomann N."/>
            <person name="Stavropoulos S."/>
            <person name="Stone C."/>
            <person name="Strader C."/>
            <person name="Tesfaye S."/>
            <person name="Thomson T."/>
            <person name="Thoulutsang Y."/>
            <person name="Thoulutsang D."/>
            <person name="Topham K."/>
            <person name="Topping I."/>
            <person name="Tsamla T."/>
            <person name="Vassiliev H."/>
            <person name="Vo A."/>
            <person name="Wangchuk T."/>
            <person name="Wangdi T."/>
            <person name="Weiand M."/>
            <person name="Wilkinson J."/>
            <person name="Wilson A."/>
            <person name="Yadav S."/>
            <person name="Young G."/>
            <person name="Yu Q."/>
            <person name="Zembek L."/>
            <person name="Zhong D."/>
            <person name="Zimmer A."/>
            <person name="Zwirko Z."/>
            <person name="Jaffe D.B."/>
            <person name="Alvarez P."/>
            <person name="Brockman W."/>
            <person name="Butler J."/>
            <person name="Chin C."/>
            <person name="Gnerre S."/>
            <person name="Grabherr M."/>
            <person name="Kleber M."/>
            <person name="Mauceli E."/>
            <person name="MacCallum I."/>
        </authorList>
    </citation>
    <scope>NUCLEOTIDE SEQUENCE [LARGE SCALE GENOMIC DNA]</scope>
    <source>
        <strain evidence="2">Rob3c / Tucson 14021-0248.25</strain>
    </source>
</reference>
<sequence length="85" mass="9970">MEANLLGSIINILEHMDRPMSDTELNVALGSQFRRHDPEFYHRLQVNLRDGVKRGILIQRGNLFSLQSRTIFMPMKFLKPPLCRF</sequence>
<evidence type="ECO:0000313" key="2">
    <source>
        <dbReference type="Proteomes" id="UP000001292"/>
    </source>
</evidence>
<dbReference type="KEGG" id="dse:6612519"/>